<dbReference type="EMBL" id="FTLG01000209">
    <property type="protein sequence ID" value="SIP74458.1"/>
    <property type="molecule type" value="Genomic_DNA"/>
</dbReference>
<evidence type="ECO:0000313" key="1">
    <source>
        <dbReference type="EMBL" id="SIP74458.1"/>
    </source>
</evidence>
<proteinExistence type="predicted"/>
<dbReference type="AlphaFoldDB" id="A0A1N6N031"/>
<gene>
    <name evidence="1" type="ORF">XIS1_650017</name>
</gene>
<organism evidence="1 2">
    <name type="scientific">Xenorhabdus innexi</name>
    <dbReference type="NCBI Taxonomy" id="290109"/>
    <lineage>
        <taxon>Bacteria</taxon>
        <taxon>Pseudomonadati</taxon>
        <taxon>Pseudomonadota</taxon>
        <taxon>Gammaproteobacteria</taxon>
        <taxon>Enterobacterales</taxon>
        <taxon>Morganellaceae</taxon>
        <taxon>Xenorhabdus</taxon>
    </lineage>
</organism>
<accession>A0A1N6N031</accession>
<evidence type="ECO:0008006" key="3">
    <source>
        <dbReference type="Google" id="ProtNLM"/>
    </source>
</evidence>
<sequence>MRWEFDSCFFKFSIPCLKRILEKYSYLRQKAGKGAKEKKERLIARREVLRV</sequence>
<dbReference type="Proteomes" id="UP000196435">
    <property type="component" value="Unassembled WGS sequence"/>
</dbReference>
<protein>
    <recommendedName>
        <fullName evidence="3">Transposase</fullName>
    </recommendedName>
</protein>
<reference evidence="2" key="1">
    <citation type="submission" date="2016-12" db="EMBL/GenBank/DDBJ databases">
        <authorList>
            <person name="Gaudriault S."/>
        </authorList>
    </citation>
    <scope>NUCLEOTIDE SEQUENCE [LARGE SCALE GENOMIC DNA]</scope>
    <source>
        <strain evidence="2">HGB1681 (deposited as PTA-6826 in the American Type Culture Collection)</strain>
    </source>
</reference>
<name>A0A1N6N031_9GAMM</name>
<evidence type="ECO:0000313" key="2">
    <source>
        <dbReference type="Proteomes" id="UP000196435"/>
    </source>
</evidence>